<dbReference type="Proteomes" id="UP001162131">
    <property type="component" value="Unassembled WGS sequence"/>
</dbReference>
<evidence type="ECO:0000313" key="1">
    <source>
        <dbReference type="EMBL" id="CAG9332890.1"/>
    </source>
</evidence>
<organism evidence="1 2">
    <name type="scientific">Blepharisma stoltei</name>
    <dbReference type="NCBI Taxonomy" id="1481888"/>
    <lineage>
        <taxon>Eukaryota</taxon>
        <taxon>Sar</taxon>
        <taxon>Alveolata</taxon>
        <taxon>Ciliophora</taxon>
        <taxon>Postciliodesmatophora</taxon>
        <taxon>Heterotrichea</taxon>
        <taxon>Heterotrichida</taxon>
        <taxon>Blepharismidae</taxon>
        <taxon>Blepharisma</taxon>
    </lineage>
</organism>
<dbReference type="AlphaFoldDB" id="A0AAU9K719"/>
<proteinExistence type="predicted"/>
<gene>
    <name evidence="1" type="ORF">BSTOLATCC_MIC57176</name>
</gene>
<dbReference type="EMBL" id="CAJZBQ010000055">
    <property type="protein sequence ID" value="CAG9332890.1"/>
    <property type="molecule type" value="Genomic_DNA"/>
</dbReference>
<keyword evidence="2" id="KW-1185">Reference proteome</keyword>
<sequence length="368" mass="42301">MESEQYQGFPALCRYHEIVANFLSETKKQQSEKDFNYVRCSEDIEDLRNRIPSLSEMDQSVLLQDDILSCSNPFQLLLYLALNTQWILLENVRTDDLTNTSNYPKFQSNLKLFSSQIFYEMMTNLELKEEIRSLIRTLAIYFYIRVPGACKLSMEVIFLNIEKLPPVRIGQSVNSECLDFYRSLTSSSVVSDAFSMVDQNVTLDDLFSRVSNYSYYAFFPAELYGLTTIGDIVFATYSFNIGDCLGMAATIITLLHESAHLMHRYRRDQSSYLVLTPKSCKQTGAEYNSEMGDFVEKMIFGERMELINISSADFLLDRNNWNLSTEEFQTRLKSKYKEGKHKGQADTKVGKGNSGYIHRGRCGMAINV</sequence>
<protein>
    <submittedName>
        <fullName evidence="1">Uncharacterized protein</fullName>
    </submittedName>
</protein>
<name>A0AAU9K719_9CILI</name>
<reference evidence="1" key="1">
    <citation type="submission" date="2021-09" db="EMBL/GenBank/DDBJ databases">
        <authorList>
            <consortium name="AG Swart"/>
            <person name="Singh M."/>
            <person name="Singh A."/>
            <person name="Seah K."/>
            <person name="Emmerich C."/>
        </authorList>
    </citation>
    <scope>NUCLEOTIDE SEQUENCE</scope>
    <source>
        <strain evidence="1">ATCC30299</strain>
    </source>
</reference>
<evidence type="ECO:0000313" key="2">
    <source>
        <dbReference type="Proteomes" id="UP001162131"/>
    </source>
</evidence>
<comment type="caution">
    <text evidence="1">The sequence shown here is derived from an EMBL/GenBank/DDBJ whole genome shotgun (WGS) entry which is preliminary data.</text>
</comment>
<accession>A0AAU9K719</accession>